<feature type="site" description="Histone H3K4me3 binding" evidence="7">
    <location>
        <position position="271"/>
    </location>
</feature>
<feature type="site" description="Histone H3K4me3 binding" evidence="7">
    <location>
        <position position="254"/>
    </location>
</feature>
<evidence type="ECO:0000313" key="12">
    <source>
        <dbReference type="EMBL" id="JAA88410.1"/>
    </source>
</evidence>
<dbReference type="GO" id="GO:0005634">
    <property type="term" value="C:nucleus"/>
    <property type="evidence" value="ECO:0007669"/>
    <property type="project" value="UniProtKB-SubCell"/>
</dbReference>
<dbReference type="InterPro" id="IPR011011">
    <property type="entry name" value="Znf_FYVE_PHD"/>
</dbReference>
<feature type="binding site" evidence="8">
    <location>
        <position position="270"/>
    </location>
    <ligand>
        <name>Zn(2+)</name>
        <dbReference type="ChEBI" id="CHEBI:29105"/>
        <label>2</label>
    </ligand>
</feature>
<feature type="region of interest" description="Disordered" evidence="10">
    <location>
        <begin position="71"/>
        <end position="156"/>
    </location>
</feature>
<dbReference type="Gene3D" id="3.30.40.10">
    <property type="entry name" value="Zinc/RING finger domain, C3HC4 (zinc finger)"/>
    <property type="match status" value="1"/>
</dbReference>
<feature type="binding site" evidence="8">
    <location>
        <position position="275"/>
    </location>
    <ligand>
        <name>Zn(2+)</name>
        <dbReference type="ChEBI" id="CHEBI:29105"/>
        <label>2</label>
    </ligand>
</feature>
<feature type="binding site" evidence="8">
    <location>
        <position position="255"/>
    </location>
    <ligand>
        <name>Zn(2+)</name>
        <dbReference type="ChEBI" id="CHEBI:29105"/>
        <label>1</label>
    </ligand>
</feature>
<evidence type="ECO:0000256" key="8">
    <source>
        <dbReference type="PIRSR" id="PIRSR628651-51"/>
    </source>
</evidence>
<evidence type="ECO:0000256" key="3">
    <source>
        <dbReference type="ARBA" id="ARBA00022723"/>
    </source>
</evidence>
<feature type="site" description="Histone H3K4me3 binding" evidence="7">
    <location>
        <position position="279"/>
    </location>
</feature>
<feature type="site" description="Histone H3K4me3 binding" evidence="7">
    <location>
        <position position="267"/>
    </location>
</feature>
<name>S4PL95_9NEOP</name>
<evidence type="ECO:0000256" key="6">
    <source>
        <dbReference type="ARBA" id="ARBA00023242"/>
    </source>
</evidence>
<feature type="binding site" evidence="8">
    <location>
        <position position="257"/>
    </location>
    <ligand>
        <name>Zn(2+)</name>
        <dbReference type="ChEBI" id="CHEBI:29105"/>
        <label>1</label>
    </ligand>
</feature>
<feature type="binding site" evidence="8">
    <location>
        <position position="300"/>
    </location>
    <ligand>
        <name>Zn(2+)</name>
        <dbReference type="ChEBI" id="CHEBI:29105"/>
        <label>2</label>
    </ligand>
</feature>
<feature type="compositionally biased region" description="Low complexity" evidence="10">
    <location>
        <begin position="191"/>
        <end position="207"/>
    </location>
</feature>
<dbReference type="AlphaFoldDB" id="S4PL95"/>
<dbReference type="Pfam" id="PF00628">
    <property type="entry name" value="PHD"/>
    <property type="match status" value="1"/>
</dbReference>
<protein>
    <submittedName>
        <fullName evidence="12">Misexpression suppressor of ras 4</fullName>
    </submittedName>
</protein>
<dbReference type="InterPro" id="IPR019786">
    <property type="entry name" value="Zinc_finger_PHD-type_CS"/>
</dbReference>
<evidence type="ECO:0000256" key="7">
    <source>
        <dbReference type="PIRSR" id="PIRSR628651-50"/>
    </source>
</evidence>
<feature type="binding site" evidence="8">
    <location>
        <position position="297"/>
    </location>
    <ligand>
        <name>Zn(2+)</name>
        <dbReference type="ChEBI" id="CHEBI:29105"/>
        <label>2</label>
    </ligand>
</feature>
<evidence type="ECO:0000256" key="2">
    <source>
        <dbReference type="ARBA" id="ARBA00010210"/>
    </source>
</evidence>
<feature type="compositionally biased region" description="Basic and acidic residues" evidence="10">
    <location>
        <begin position="1"/>
        <end position="16"/>
    </location>
</feature>
<dbReference type="PANTHER" id="PTHR10333">
    <property type="entry name" value="INHIBITOR OF GROWTH PROTEIN"/>
    <property type="match status" value="1"/>
</dbReference>
<comment type="subcellular location">
    <subcellularLocation>
        <location evidence="1">Nucleus</location>
    </subcellularLocation>
</comment>
<feature type="region of interest" description="Disordered" evidence="10">
    <location>
        <begin position="177"/>
        <end position="209"/>
    </location>
</feature>
<sequence length="310" mass="35037">MKDEKKETMEEVETKVKTNSSKKKSKKKKRSRNSRKHGPIKMTIPKDVIAKCEAETLPLMPNKITISLQSNTVQIPEPSTPVVEPPSPNITVTPMQSAESKRASKRRRVPNKFYGYSSDEESPQTTTAHTALKPQQPPKLEWRKEDLPSPVTHKSKKEIPSTVIPQRMLNYNEPIRLTAPIPDPEPPRFLMNSESMESSNDSDSSNSGALEIYQPEQNSIPVPPPTYLNSGTSSLPYTFSRKTGRQAREGESVYCYCRSPYDEVSEMIACDAEGCPIEWFHFECVGIMVPPKGKWYCPECRKNQSFSGIR</sequence>
<evidence type="ECO:0000256" key="10">
    <source>
        <dbReference type="SAM" id="MobiDB-lite"/>
    </source>
</evidence>
<dbReference type="CDD" id="cd15505">
    <property type="entry name" value="PHD_ING"/>
    <property type="match status" value="1"/>
</dbReference>
<accession>S4PL95</accession>
<dbReference type="EMBL" id="GAIX01004150">
    <property type="protein sequence ID" value="JAA88410.1"/>
    <property type="molecule type" value="Transcribed_RNA"/>
</dbReference>
<feature type="binding site" evidence="8">
    <location>
        <position position="284"/>
    </location>
    <ligand>
        <name>Zn(2+)</name>
        <dbReference type="ChEBI" id="CHEBI:29105"/>
        <label>1</label>
    </ligand>
</feature>
<feature type="binding site" evidence="8">
    <location>
        <position position="281"/>
    </location>
    <ligand>
        <name>Zn(2+)</name>
        <dbReference type="ChEBI" id="CHEBI:29105"/>
        <label>1</label>
    </ligand>
</feature>
<reference evidence="12" key="2">
    <citation type="submission" date="2013-05" db="EMBL/GenBank/DDBJ databases">
        <authorList>
            <person name="Carter J.-M."/>
            <person name="Baker S.C."/>
            <person name="Pink R."/>
            <person name="Carter D.R.F."/>
            <person name="Collins A."/>
            <person name="Tomlin J."/>
            <person name="Gibbs M."/>
            <person name="Breuker C.J."/>
        </authorList>
    </citation>
    <scope>NUCLEOTIDE SEQUENCE</scope>
    <source>
        <tissue evidence="12">Ovary</tissue>
    </source>
</reference>
<dbReference type="InterPro" id="IPR019787">
    <property type="entry name" value="Znf_PHD-finger"/>
</dbReference>
<reference evidence="12" key="1">
    <citation type="journal article" date="2013" name="BMC Genomics">
        <title>Unscrambling butterfly oogenesis.</title>
        <authorList>
            <person name="Carter J.M."/>
            <person name="Baker S.C."/>
            <person name="Pink R."/>
            <person name="Carter D.R."/>
            <person name="Collins A."/>
            <person name="Tomlin J."/>
            <person name="Gibbs M."/>
            <person name="Breuker C.J."/>
        </authorList>
    </citation>
    <scope>NUCLEOTIDE SEQUENCE</scope>
    <source>
        <tissue evidence="12">Ovary</tissue>
    </source>
</reference>
<keyword evidence="3 8" id="KW-0479">Metal-binding</keyword>
<dbReference type="SMART" id="SM00249">
    <property type="entry name" value="PHD"/>
    <property type="match status" value="1"/>
</dbReference>
<evidence type="ECO:0000256" key="5">
    <source>
        <dbReference type="ARBA" id="ARBA00022833"/>
    </source>
</evidence>
<dbReference type="PROSITE" id="PS50016">
    <property type="entry name" value="ZF_PHD_2"/>
    <property type="match status" value="1"/>
</dbReference>
<feature type="domain" description="PHD-type" evidence="11">
    <location>
        <begin position="252"/>
        <end position="303"/>
    </location>
</feature>
<keyword evidence="5 8" id="KW-0862">Zinc</keyword>
<feature type="region of interest" description="Disordered" evidence="10">
    <location>
        <begin position="1"/>
        <end position="44"/>
    </location>
</feature>
<evidence type="ECO:0000259" key="11">
    <source>
        <dbReference type="PROSITE" id="PS50016"/>
    </source>
</evidence>
<evidence type="ECO:0000256" key="1">
    <source>
        <dbReference type="ARBA" id="ARBA00004123"/>
    </source>
</evidence>
<dbReference type="InterPro" id="IPR028651">
    <property type="entry name" value="ING_fam"/>
</dbReference>
<dbReference type="SUPFAM" id="SSF57903">
    <property type="entry name" value="FYVE/PHD zinc finger"/>
    <property type="match status" value="1"/>
</dbReference>
<keyword evidence="6" id="KW-0539">Nucleus</keyword>
<dbReference type="InterPro" id="IPR013083">
    <property type="entry name" value="Znf_RING/FYVE/PHD"/>
</dbReference>
<dbReference type="InterPro" id="IPR001965">
    <property type="entry name" value="Znf_PHD"/>
</dbReference>
<dbReference type="GO" id="GO:0008270">
    <property type="term" value="F:zinc ion binding"/>
    <property type="evidence" value="ECO:0007669"/>
    <property type="project" value="UniProtKB-KW"/>
</dbReference>
<feature type="compositionally biased region" description="Basic residues" evidence="10">
    <location>
        <begin position="20"/>
        <end position="39"/>
    </location>
</feature>
<proteinExistence type="inferred from homology"/>
<evidence type="ECO:0000256" key="9">
    <source>
        <dbReference type="PROSITE-ProRule" id="PRU00146"/>
    </source>
</evidence>
<comment type="similarity">
    <text evidence="2">Belongs to the ING family.</text>
</comment>
<dbReference type="PROSITE" id="PS01359">
    <property type="entry name" value="ZF_PHD_1"/>
    <property type="match status" value="1"/>
</dbReference>
<evidence type="ECO:0000256" key="4">
    <source>
        <dbReference type="ARBA" id="ARBA00022771"/>
    </source>
</evidence>
<organism evidence="12">
    <name type="scientific">Pararge aegeria</name>
    <name type="common">speckled wood butterfly</name>
    <dbReference type="NCBI Taxonomy" id="116150"/>
    <lineage>
        <taxon>Eukaryota</taxon>
        <taxon>Metazoa</taxon>
        <taxon>Ecdysozoa</taxon>
        <taxon>Arthropoda</taxon>
        <taxon>Hexapoda</taxon>
        <taxon>Insecta</taxon>
        <taxon>Pterygota</taxon>
        <taxon>Neoptera</taxon>
        <taxon>Endopterygota</taxon>
        <taxon>Lepidoptera</taxon>
        <taxon>Glossata</taxon>
        <taxon>Ditrysia</taxon>
        <taxon>Papilionoidea</taxon>
        <taxon>Nymphalidae</taxon>
        <taxon>Satyrinae</taxon>
        <taxon>Satyrini</taxon>
        <taxon>Parargina</taxon>
        <taxon>Pararge</taxon>
    </lineage>
</organism>
<keyword evidence="4 9" id="KW-0863">Zinc-finger</keyword>